<reference evidence="16 17" key="1">
    <citation type="submission" date="2024-02" db="EMBL/GenBank/DDBJ databases">
        <title>De novo assembly and annotation of 12 fungi associated with fruit tree decline syndrome in Ontario, Canada.</title>
        <authorList>
            <person name="Sulman M."/>
            <person name="Ellouze W."/>
            <person name="Ilyukhin E."/>
        </authorList>
    </citation>
    <scope>NUCLEOTIDE SEQUENCE [LARGE SCALE GENOMIC DNA]</scope>
    <source>
        <strain evidence="16 17">M42-189</strain>
    </source>
</reference>
<keyword evidence="5 11" id="KW-0805">Transcription regulation</keyword>
<comment type="similarity">
    <text evidence="2 11">Belongs to the Mediator complex subunit 13 family.</text>
</comment>
<comment type="function">
    <text evidence="9 11">Component of the SRB8-11 complex. The SRB8-11 complex is a regulatory module of the Mediator complex which is itself involved in regulation of basal and activated RNA polymerase II-dependent transcription. The SRB8-11 complex may be involved in the transcriptional repression of a subset of genes regulated by Mediator. It may inhibit the association of the Mediator complex with RNA polymerase II to form the holoenzyme complex.</text>
</comment>
<dbReference type="EMBL" id="JAKJXO020000002">
    <property type="protein sequence ID" value="KAL1610672.1"/>
    <property type="molecule type" value="Genomic_DNA"/>
</dbReference>
<dbReference type="Pfam" id="PF11597">
    <property type="entry name" value="Med13_N"/>
    <property type="match status" value="1"/>
</dbReference>
<sequence length="1613" mass="175719">MEFLKTCNTNAQAIGDFEAVAFQAFSVARNPTRSSSNTFDWNTSDDIRVAEADLRKANHIVLHDVSRSWLWLFRAATADQVGHPPLDPPTLDDFRLNMEQHGVMRAQELEQRSARNPRNAPLSASSNSPVTPRPQKAIQSGSSQQPQGGTQFGTSEQQQHDVVAIYGLFTSAVVALISFHLVKDYNAVALNYRTFASPFAAQPEHDSRHPYTKAPLRITNVDVSWATAGTLVVTTFSLIKSDMHCLAETLPDDEQKHLIGKCVRVAPNGILAKVMSFADPVDATTDDTGQKSQRKRPRVNPLEKGIERWKASVKRWLSWKGYSIPHLGNKDSWVRIQFAHTSQAAASSPALSRPAREVLWPRALCFYFGDPTNQLDSINAHDESLLQDVDALAWFETPHSKGYQDPIDVAQQWFLGKTERDRIVEAQRKAKKAEEDAARAKEENHGLFPSSPLNARTGTYGDLQSVSGVYPTPPDGVPPGTVICCGDTPSVSGLATNVILAPGGNNPAINLSVPQDITPGDAQQQSSTSPNFDLQYDDYNADGNNDDLFEDMDEGNFDEGNGITDADFNFFDDADGEDVIMPDAPPPVDTEVALKEEPRDPNLSAIAEAAEKEEPSDPMAALDFALASASADAEKETQDQEAAHAPLKTEATGPNLAIQGSTHPLDAGTQTIDHAMRTTTPPLSPRFIETALLPSPKDEKRPKTLSYQHRDSVFDALNFSSKMSLSDAKYKAGRFMSVSERPKRADGIDEAHRTKSLRDLPLMTKLRYAIGVASAKGNLIASPQDMSDSDGSDASSETSSESEEEVDDVAPMPFVGNLIIPVKRKLPTESVATPMSATSFADSFGGDFSELMGLQTDESALFVLEPTIFDWSLIHLPPPTELTLSGARWSLPAFPYSYPSVPNTPTSQPDLSMNIIEEKPLSGKDNIAIAQIVTDQIASATLDILQQGYDSGLSDGLPSETQWQSAIKALFPQATACNVASLAAIQDVFPDISTQMKAQQRPPPRRPNETGATALSHHTFPLNAPYVRVRRADTLWDLLPPAVPFWETLGLGPCSALKNVVALGIYPYSEALKPCVESFLVNMQLAYDGCKLGNHTRADALTEYPGGLVPCRIGDAASLRTVFKALRDTCVQLSKVLAAKHAQMRDKDDAKIDAFVIYMIDPFEQASAIWELCSAFWSLFQSYQQPAGRPEQIQKPDLVLQIIPIRYIASFEAPVILDSNIYTSLAREVYDRCPPSAPSDDKLPLSIYSAPSFQLEETIPRNIQFKLMADTPQDLMRENSYMHIGYAISLDGTWLTAAWSDTCGKSQAVVSYNIGTRPFADIAREIWQTTIEIIQVRRVTWRVCIAKAGVMEREELEAWVFLVQCPTVLNLFTTLMTIDMEPHLKFTPTIPPLSTSVNTPGSTPQAVVSPEQGLTPAATPAAEHPTDPNTEPDARLVDMTDETWGIILAHRLHNSNSTNEYRPALISGLLVKRGLSPSYPAPPSSPDAQTGPIITGVNILWMGAVNPTRAATSPFPAGSDGISPGGAGNVPLAGASPQEPRSNSLSWTPTPQARAAAENLMKEVLGQFRGLGLLARLKGVKGSRHGAVPWHVAVAVRGVRGLSRTVSTTTRSM</sequence>
<name>A0ABR3S215_9PLEO</name>
<feature type="domain" description="MID" evidence="15">
    <location>
        <begin position="1058"/>
        <end position="1235"/>
    </location>
</feature>
<protein>
    <recommendedName>
        <fullName evidence="3 11">Mediator of RNA polymerase II transcription subunit 13</fullName>
    </recommendedName>
    <alternativeName>
        <fullName evidence="10 11">Mediator complex subunit 13</fullName>
    </alternativeName>
</protein>
<evidence type="ECO:0000256" key="12">
    <source>
        <dbReference type="SAM" id="MobiDB-lite"/>
    </source>
</evidence>
<dbReference type="Pfam" id="PF18296">
    <property type="entry name" value="MID_MedPIWI"/>
    <property type="match status" value="1"/>
</dbReference>
<evidence type="ECO:0000256" key="4">
    <source>
        <dbReference type="ARBA" id="ARBA00022491"/>
    </source>
</evidence>
<evidence type="ECO:0000313" key="17">
    <source>
        <dbReference type="Proteomes" id="UP001521785"/>
    </source>
</evidence>
<evidence type="ECO:0000256" key="3">
    <source>
        <dbReference type="ARBA" id="ARBA00019618"/>
    </source>
</evidence>
<feature type="region of interest" description="Disordered" evidence="12">
    <location>
        <begin position="109"/>
        <end position="156"/>
    </location>
</feature>
<evidence type="ECO:0000256" key="2">
    <source>
        <dbReference type="ARBA" id="ARBA00009354"/>
    </source>
</evidence>
<evidence type="ECO:0000259" key="15">
    <source>
        <dbReference type="Pfam" id="PF18296"/>
    </source>
</evidence>
<evidence type="ECO:0000256" key="9">
    <source>
        <dbReference type="ARBA" id="ARBA00025661"/>
    </source>
</evidence>
<dbReference type="Pfam" id="PF06333">
    <property type="entry name" value="Med13_C"/>
    <property type="match status" value="1"/>
</dbReference>
<evidence type="ECO:0000256" key="10">
    <source>
        <dbReference type="ARBA" id="ARBA00032008"/>
    </source>
</evidence>
<keyword evidence="8 11" id="KW-0539">Nucleus</keyword>
<feature type="region of interest" description="Disordered" evidence="12">
    <location>
        <begin position="1395"/>
        <end position="1432"/>
    </location>
</feature>
<dbReference type="PANTHER" id="PTHR48249:SF3">
    <property type="entry name" value="MEDIATOR OF RNA POLYMERASE II TRANSCRIPTION SUBUNIT 13"/>
    <property type="match status" value="1"/>
</dbReference>
<feature type="compositionally biased region" description="Basic and acidic residues" evidence="12">
    <location>
        <begin position="436"/>
        <end position="445"/>
    </location>
</feature>
<feature type="region of interest" description="Disordered" evidence="12">
    <location>
        <begin position="1512"/>
        <end position="1549"/>
    </location>
</feature>
<organism evidence="16 17">
    <name type="scientific">Paraconiothyrium brasiliense</name>
    <dbReference type="NCBI Taxonomy" id="300254"/>
    <lineage>
        <taxon>Eukaryota</taxon>
        <taxon>Fungi</taxon>
        <taxon>Dikarya</taxon>
        <taxon>Ascomycota</taxon>
        <taxon>Pezizomycotina</taxon>
        <taxon>Dothideomycetes</taxon>
        <taxon>Pleosporomycetidae</taxon>
        <taxon>Pleosporales</taxon>
        <taxon>Massarineae</taxon>
        <taxon>Didymosphaeriaceae</taxon>
        <taxon>Paraconiothyrium</taxon>
    </lineage>
</organism>
<comment type="caution">
    <text evidence="16">The sequence shown here is derived from an EMBL/GenBank/DDBJ whole genome shotgun (WGS) entry which is preliminary data.</text>
</comment>
<proteinExistence type="inferred from homology"/>
<feature type="region of interest" description="Disordered" evidence="12">
    <location>
        <begin position="282"/>
        <end position="301"/>
    </location>
</feature>
<dbReference type="Proteomes" id="UP001521785">
    <property type="component" value="Unassembled WGS sequence"/>
</dbReference>
<dbReference type="PANTHER" id="PTHR48249">
    <property type="entry name" value="MEDIATOR OF RNA POLYMERASE II TRANSCRIPTION SUBUNIT 13"/>
    <property type="match status" value="1"/>
</dbReference>
<keyword evidence="4 11" id="KW-0678">Repressor</keyword>
<dbReference type="InterPro" id="IPR051139">
    <property type="entry name" value="Mediator_complx_sub13"/>
</dbReference>
<keyword evidence="6 11" id="KW-0010">Activator</keyword>
<feature type="domain" description="Mediator complex subunit Med13 N-terminal" evidence="14">
    <location>
        <begin position="1"/>
        <end position="366"/>
    </location>
</feature>
<evidence type="ECO:0000256" key="8">
    <source>
        <dbReference type="ARBA" id="ARBA00023242"/>
    </source>
</evidence>
<evidence type="ECO:0000259" key="13">
    <source>
        <dbReference type="Pfam" id="PF06333"/>
    </source>
</evidence>
<evidence type="ECO:0000256" key="6">
    <source>
        <dbReference type="ARBA" id="ARBA00023159"/>
    </source>
</evidence>
<evidence type="ECO:0000313" key="16">
    <source>
        <dbReference type="EMBL" id="KAL1610672.1"/>
    </source>
</evidence>
<dbReference type="InterPro" id="IPR041285">
    <property type="entry name" value="MID_MedPIWI"/>
</dbReference>
<comment type="subunit">
    <text evidence="11">Component of the SRB8-11 complex, which itself associates with the Mediator complex.</text>
</comment>
<feature type="compositionally biased region" description="Low complexity" evidence="12">
    <location>
        <begin position="139"/>
        <end position="155"/>
    </location>
</feature>
<gene>
    <name evidence="16" type="primary">SSN2</name>
    <name evidence="16" type="ORF">SLS60_002342</name>
</gene>
<evidence type="ECO:0000256" key="5">
    <source>
        <dbReference type="ARBA" id="ARBA00023015"/>
    </source>
</evidence>
<evidence type="ECO:0000256" key="11">
    <source>
        <dbReference type="RuleBase" id="RU364134"/>
    </source>
</evidence>
<keyword evidence="7 11" id="KW-0804">Transcription</keyword>
<keyword evidence="17" id="KW-1185">Reference proteome</keyword>
<evidence type="ECO:0000259" key="14">
    <source>
        <dbReference type="Pfam" id="PF11597"/>
    </source>
</evidence>
<feature type="region of interest" description="Disordered" evidence="12">
    <location>
        <begin position="436"/>
        <end position="455"/>
    </location>
</feature>
<dbReference type="InterPro" id="IPR021643">
    <property type="entry name" value="Mediator_Med13_N"/>
</dbReference>
<feature type="domain" description="Mediator complex subunit Med13 C-terminal" evidence="13">
    <location>
        <begin position="1250"/>
        <end position="1595"/>
    </location>
</feature>
<evidence type="ECO:0000256" key="1">
    <source>
        <dbReference type="ARBA" id="ARBA00004123"/>
    </source>
</evidence>
<dbReference type="InterPro" id="IPR009401">
    <property type="entry name" value="Med13_C"/>
</dbReference>
<accession>A0ABR3S215</accession>
<feature type="region of interest" description="Disordered" evidence="12">
    <location>
        <begin position="780"/>
        <end position="808"/>
    </location>
</feature>
<comment type="subcellular location">
    <subcellularLocation>
        <location evidence="1 11">Nucleus</location>
    </subcellularLocation>
</comment>
<feature type="compositionally biased region" description="Polar residues" evidence="12">
    <location>
        <begin position="1395"/>
        <end position="1406"/>
    </location>
</feature>
<feature type="compositionally biased region" description="Polar residues" evidence="12">
    <location>
        <begin position="1539"/>
        <end position="1549"/>
    </location>
</feature>
<evidence type="ECO:0000256" key="7">
    <source>
        <dbReference type="ARBA" id="ARBA00023163"/>
    </source>
</evidence>